<feature type="non-terminal residue" evidence="3">
    <location>
        <position position="98"/>
    </location>
</feature>
<proteinExistence type="predicted"/>
<protein>
    <submittedName>
        <fullName evidence="3">DUF3105 domain-containing protein</fullName>
    </submittedName>
</protein>
<dbReference type="Pfam" id="PF11303">
    <property type="entry name" value="DUF3105"/>
    <property type="match status" value="1"/>
</dbReference>
<dbReference type="EMBL" id="JBHMEI010000023">
    <property type="protein sequence ID" value="MFB9205045.1"/>
    <property type="molecule type" value="Genomic_DNA"/>
</dbReference>
<sequence length="98" mass="10280">MGKNAEGTLKERLSALQAGQRRAERRRRVVMISASVVVAAGVAAAGTAFVLADRAGRSLDAVQTINVSSRVHTDKAVSYPQAPPVGGDHAPEWQNCGI</sequence>
<organism evidence="3 4">
    <name type="scientific">Nonomuraea spiralis</name>
    <dbReference type="NCBI Taxonomy" id="46182"/>
    <lineage>
        <taxon>Bacteria</taxon>
        <taxon>Bacillati</taxon>
        <taxon>Actinomycetota</taxon>
        <taxon>Actinomycetes</taxon>
        <taxon>Streptosporangiales</taxon>
        <taxon>Streptosporangiaceae</taxon>
        <taxon>Nonomuraea</taxon>
    </lineage>
</organism>
<keyword evidence="2" id="KW-0812">Transmembrane</keyword>
<evidence type="ECO:0000256" key="2">
    <source>
        <dbReference type="SAM" id="Phobius"/>
    </source>
</evidence>
<reference evidence="3 4" key="1">
    <citation type="submission" date="2024-09" db="EMBL/GenBank/DDBJ databases">
        <authorList>
            <person name="Sun Q."/>
            <person name="Mori K."/>
        </authorList>
    </citation>
    <scope>NUCLEOTIDE SEQUENCE [LARGE SCALE GENOMIC DNA]</scope>
    <source>
        <strain evidence="3 4">CCM 3426</strain>
    </source>
</reference>
<accession>A0ABV5IM04</accession>
<name>A0ABV5IM04_9ACTN</name>
<evidence type="ECO:0000313" key="4">
    <source>
        <dbReference type="Proteomes" id="UP001589647"/>
    </source>
</evidence>
<gene>
    <name evidence="3" type="ORF">ACFFV7_27885</name>
</gene>
<keyword evidence="2" id="KW-0472">Membrane</keyword>
<dbReference type="RefSeq" id="WP_189651616.1">
    <property type="nucleotide sequence ID" value="NZ_BMRC01000020.1"/>
</dbReference>
<evidence type="ECO:0000256" key="1">
    <source>
        <dbReference type="SAM" id="MobiDB-lite"/>
    </source>
</evidence>
<evidence type="ECO:0000313" key="3">
    <source>
        <dbReference type="EMBL" id="MFB9205045.1"/>
    </source>
</evidence>
<feature type="region of interest" description="Disordered" evidence="1">
    <location>
        <begin position="78"/>
        <end position="98"/>
    </location>
</feature>
<feature type="transmembrane region" description="Helical" evidence="2">
    <location>
        <begin position="29"/>
        <end position="52"/>
    </location>
</feature>
<keyword evidence="2" id="KW-1133">Transmembrane helix</keyword>
<keyword evidence="4" id="KW-1185">Reference proteome</keyword>
<dbReference type="InterPro" id="IPR021454">
    <property type="entry name" value="DUF3105"/>
</dbReference>
<comment type="caution">
    <text evidence="3">The sequence shown here is derived from an EMBL/GenBank/DDBJ whole genome shotgun (WGS) entry which is preliminary data.</text>
</comment>
<dbReference type="Proteomes" id="UP001589647">
    <property type="component" value="Unassembled WGS sequence"/>
</dbReference>